<accession>A0A927CNL4</accession>
<protein>
    <submittedName>
        <fullName evidence="2">Uncharacterized protein</fullName>
    </submittedName>
</protein>
<feature type="transmembrane region" description="Helical" evidence="1">
    <location>
        <begin position="22"/>
        <end position="43"/>
    </location>
</feature>
<reference evidence="2" key="1">
    <citation type="submission" date="2020-09" db="EMBL/GenBank/DDBJ databases">
        <title>A novel bacterium of genus Paenibacillus, isolated from South China Sea.</title>
        <authorList>
            <person name="Huang H."/>
            <person name="Mo K."/>
            <person name="Hu Y."/>
        </authorList>
    </citation>
    <scope>NUCLEOTIDE SEQUENCE</scope>
    <source>
        <strain evidence="2">IB182493</strain>
    </source>
</reference>
<comment type="caution">
    <text evidence="2">The sequence shown here is derived from an EMBL/GenBank/DDBJ whole genome shotgun (WGS) entry which is preliminary data.</text>
</comment>
<evidence type="ECO:0000313" key="3">
    <source>
        <dbReference type="Proteomes" id="UP000632125"/>
    </source>
</evidence>
<name>A0A927CNL4_9BACL</name>
<dbReference type="RefSeq" id="WP_190863684.1">
    <property type="nucleotide sequence ID" value="NZ_JACXIY010000022.1"/>
</dbReference>
<organism evidence="2 3">
    <name type="scientific">Paenibacillus arenilitoris</name>
    <dbReference type="NCBI Taxonomy" id="2772299"/>
    <lineage>
        <taxon>Bacteria</taxon>
        <taxon>Bacillati</taxon>
        <taxon>Bacillota</taxon>
        <taxon>Bacilli</taxon>
        <taxon>Bacillales</taxon>
        <taxon>Paenibacillaceae</taxon>
        <taxon>Paenibacillus</taxon>
    </lineage>
</organism>
<gene>
    <name evidence="2" type="ORF">IDH41_18685</name>
</gene>
<dbReference type="Proteomes" id="UP000632125">
    <property type="component" value="Unassembled WGS sequence"/>
</dbReference>
<keyword evidence="1" id="KW-0472">Membrane</keyword>
<dbReference type="AlphaFoldDB" id="A0A927CNL4"/>
<evidence type="ECO:0000313" key="2">
    <source>
        <dbReference type="EMBL" id="MBD2870612.1"/>
    </source>
</evidence>
<dbReference type="EMBL" id="JACXIY010000022">
    <property type="protein sequence ID" value="MBD2870612.1"/>
    <property type="molecule type" value="Genomic_DNA"/>
</dbReference>
<sequence length="96" mass="10444">MASTTLSCEMAILILKNETKSLYISLTPYFVSILSLNGTIRAAQSPIRRYFGRSSSPSAMNRSMPLISGGMTDTWPSPSNTPADFPATQVVRIQSI</sequence>
<keyword evidence="1" id="KW-0812">Transmembrane</keyword>
<keyword evidence="1" id="KW-1133">Transmembrane helix</keyword>
<keyword evidence="3" id="KW-1185">Reference proteome</keyword>
<proteinExistence type="predicted"/>
<evidence type="ECO:0000256" key="1">
    <source>
        <dbReference type="SAM" id="Phobius"/>
    </source>
</evidence>